<comment type="caution">
    <text evidence="1">The sequence shown here is derived from an EMBL/GenBank/DDBJ whole genome shotgun (WGS) entry which is preliminary data.</text>
</comment>
<dbReference type="EMBL" id="CM024789">
    <property type="protein sequence ID" value="KAG8014558.1"/>
    <property type="molecule type" value="Genomic_DNA"/>
</dbReference>
<evidence type="ECO:0000313" key="1">
    <source>
        <dbReference type="EMBL" id="KAG8014558.1"/>
    </source>
</evidence>
<dbReference type="Proteomes" id="UP000805704">
    <property type="component" value="Chromosome 1"/>
</dbReference>
<proteinExistence type="predicted"/>
<protein>
    <submittedName>
        <fullName evidence="1">Hemicentin-1</fullName>
    </submittedName>
</protein>
<sequence>MRACHPAATMSMFSFQRQKERKKLEREERMEDASEQEPEWDVSSAFVAKAASQIKLKTLKTRATQISRENKENEARSSQGIQMFGQGQYSQAVDMFTEAIYCDPKDHRFYGNRSYCYWCLEQYYSALTDAQRSIELSPDWPKGHFRKGSALMGLKRYSEAEKAMEQVLKLDPHCKEASSKLFTCRVRQLVELGFEEEQSKQLLEKFITVQAVITSPEAKSESQCKSCRSLWVGNITVEVTEKDLWGLFKMFGEIESIRVLHERFCAFINFKNANMAAKALEKLQGVELGSSKLVMRYPDRWQRTLPSIQRTNISLSSNTAGTEQQSSAAIGSRSERAGISDQNCNRVTHTDRSICASKGSSVDISCTYNSYDGSITSKFWFSPERSDRWQSPSQPEDLGEDSLYAGRVQVFDTERGRSTLRITDLRESDSAQYHFKFKTPRFEWRSILPGTTLTVTDAPEFVSVLVSPCNECTAGTSVTLTCSSDANPAANYTWYKKNGDPDPRPLSKEAELVFRSIQSSDSGEYYCTAENELRRRTSESISIHVKYAPKLPSVSVSPSAEIVENSSVTLTCSSDANPAANYTWYKEKQKLPHVPTGIYHFTSISSEDRGNYYCKSENQHGQISSPSLFVDVQLSPSGEIVENSSVTLTCSSDANPAANYTWYKKNEDSPKASGQIFTITDVRPEHSGNYYCAAQNRRGRHNSNLHLIVAAVIQGQNRWGVTYTSTEICASKGSTVEMSCTYTYPTTEYDVQETFWFTKASNDVFVDLKTDSEYSGRVQYICDNNKCTLRITDLRESDSAEYMFRFTTNLPSGKYTGSPGVTLSVTALQVQVKTFYQYSTNAELKCHSSCSPVGRLSYIWFKNGQKVREKTSSYKGWFDPEDFISCALKGHENYVSPSVCVDGKPCNSVTYTDRSICASKGSSVDISCTYNSYHRSITSKFWFTPERSDQWQSPSQPEDLSEDSLYAGRVQVLDTERGRSTLRITDLRESDSAQYHFKFKTPRFEWRSILPGTTLTVTDAPKLPSVSVSPSGEIVENSSVTLTCSSDANPAAKYTWYKKNGDPDPRPLSKEAEFVFRSIQSSDSGEYYCTAENELRRRTSESISIHVKYAPKLPSVSVSPSGEIVENSSVTLTCSSDANPVANYTWYKEKQKLPHGSTGIFNFTSISSEDRGNYYCKSENQHGQISSPSLFVDVQYAPKLPSVSVSPSGEIVEGSSVTLTCSSDANPAANYTWYKENEDSPKASGQIFTITDVRPEHSGNYYCEAQNRRGRHNSTLHLIVAAVIQGQNGWGVTYTSTEICASKGSTVEMSCTYTYPTTEYDVQETFWFTKASNNDYVDLKTDSEYSGRVQYICDNNKCTLRITDLRESDSAEYRFRFTTNLSSGKYAGSPGVTLSVTGSSVDISCTYNSYDGSIMSKFWFSPGRSDQWQSPSQPEDLSEDSLYAGRVQVFDTERGRSTLRITDLRESDSAQYHFKFKTPRFEWRSILPGTTLTVPALQVQVNTISVTQNNTEAELKCHSSCSPAGRLSYVWFKNGQKVREETSSYKGWFHPEDFISCALKGHENYVSPSVCVDGKPCNSVTYTDRSICASKGSSVDISCTYNSYDGSITSKFWFSPEGSDQWQSPSQPEDLSEDSLYAGRVQVLDTERGRSTLRITDLRESDSAQYHFKFKTPSFEWRSILPGTTLTVTALQVQVNTISVTQNNTKAELKCHSSCSPAGRLSYVWFKNGQKVREETSSYKGWFDPEDFISCALKGHENYGSPPVYAPKLPSVSVSPSGEIVENSSVTLTCSSDANPAANYTWYKKNGDPDPRPLSKEAELVFRSIQSSDYGEYYCTAENELRRRTSESISIHVKYAPKLPSVSVSPSGEIVLGSSVTLNCSSDANPAANYTWYKENEDLPKASGQIFTITDFRPEHSGNYYCAAQNRRGRHNSTLHLIAVAGVYHQDLKLQTLIPARKTQQSSIRILLSVNCQRFVLITVFQLNMGTVSDNHSAAVQRTPAEEQDDLCYASVSYSKQQEEPLYSNVRPVQPNRHKNEEQEEEDEGSVAYSVISLKTGSASSESRRQDVVQDPSAVYSMVKTPRV</sequence>
<evidence type="ECO:0000313" key="2">
    <source>
        <dbReference type="Proteomes" id="UP000805704"/>
    </source>
</evidence>
<organism evidence="1 2">
    <name type="scientific">Nibea albiflora</name>
    <name type="common">Yellow drum</name>
    <name type="synonym">Corvina albiflora</name>
    <dbReference type="NCBI Taxonomy" id="240163"/>
    <lineage>
        <taxon>Eukaryota</taxon>
        <taxon>Metazoa</taxon>
        <taxon>Chordata</taxon>
        <taxon>Craniata</taxon>
        <taxon>Vertebrata</taxon>
        <taxon>Euteleostomi</taxon>
        <taxon>Actinopterygii</taxon>
        <taxon>Neopterygii</taxon>
        <taxon>Teleostei</taxon>
        <taxon>Neoteleostei</taxon>
        <taxon>Acanthomorphata</taxon>
        <taxon>Eupercaria</taxon>
        <taxon>Sciaenidae</taxon>
        <taxon>Nibea</taxon>
    </lineage>
</organism>
<accession>A0ACB7FJD1</accession>
<reference evidence="1" key="1">
    <citation type="submission" date="2020-04" db="EMBL/GenBank/DDBJ databases">
        <title>A chromosome-scale assembly and high-density genetic map of the yellow drum (Nibea albiflora) genome.</title>
        <authorList>
            <person name="Xu D."/>
            <person name="Zhang W."/>
            <person name="Chen R."/>
            <person name="Tan P."/>
            <person name="Wang L."/>
            <person name="Song H."/>
            <person name="Tian L."/>
            <person name="Zhu Q."/>
            <person name="Wang B."/>
        </authorList>
    </citation>
    <scope>NUCLEOTIDE SEQUENCE</scope>
    <source>
        <strain evidence="1">ZJHYS-2018</strain>
    </source>
</reference>
<keyword evidence="2" id="KW-1185">Reference proteome</keyword>
<gene>
    <name evidence="1" type="primary">HMCN1.3</name>
    <name evidence="1" type="ORF">GBF38_003083</name>
</gene>
<name>A0ACB7FJD1_NIBAL</name>